<gene>
    <name evidence="2" type="ORF">SPARVUS_LOCUS15089431</name>
</gene>
<name>A0ABN9GYR1_9NEOB</name>
<evidence type="ECO:0000313" key="3">
    <source>
        <dbReference type="Proteomes" id="UP001162483"/>
    </source>
</evidence>
<protein>
    <submittedName>
        <fullName evidence="2">Uncharacterized protein</fullName>
    </submittedName>
</protein>
<keyword evidence="3" id="KW-1185">Reference proteome</keyword>
<dbReference type="Proteomes" id="UP001162483">
    <property type="component" value="Unassembled WGS sequence"/>
</dbReference>
<comment type="caution">
    <text evidence="2">The sequence shown here is derived from an EMBL/GenBank/DDBJ whole genome shotgun (WGS) entry which is preliminary data.</text>
</comment>
<feature type="region of interest" description="Disordered" evidence="1">
    <location>
        <begin position="105"/>
        <end position="127"/>
    </location>
</feature>
<sequence length="210" mass="23753">MKSNLVSLQSLHNLSSDDHLWLHLVLKLDEDGNVTTVDAQYVLNGRQLTKNDTKVLPILIHPVVPENMTVSSDGLMEVLKYIVVQLWKDFRKELIPILKRNGTPETTTSLSSLSTEPTTPLSSLPAETKTPTLETIKSWAIAISRKVRGIFTWIYQWMKHCWKRCHPGTRNSYTSDSVIYRPAVQTEAKAEGDPNMMGSPEREDYLTTSS</sequence>
<evidence type="ECO:0000313" key="2">
    <source>
        <dbReference type="EMBL" id="CAI9614605.1"/>
    </source>
</evidence>
<dbReference type="EMBL" id="CATNWA010019712">
    <property type="protein sequence ID" value="CAI9614605.1"/>
    <property type="molecule type" value="Genomic_DNA"/>
</dbReference>
<feature type="compositionally biased region" description="Low complexity" evidence="1">
    <location>
        <begin position="105"/>
        <end position="125"/>
    </location>
</feature>
<reference evidence="2" key="1">
    <citation type="submission" date="2023-05" db="EMBL/GenBank/DDBJ databases">
        <authorList>
            <person name="Stuckert A."/>
        </authorList>
    </citation>
    <scope>NUCLEOTIDE SEQUENCE</scope>
</reference>
<organism evidence="2 3">
    <name type="scientific">Staurois parvus</name>
    <dbReference type="NCBI Taxonomy" id="386267"/>
    <lineage>
        <taxon>Eukaryota</taxon>
        <taxon>Metazoa</taxon>
        <taxon>Chordata</taxon>
        <taxon>Craniata</taxon>
        <taxon>Vertebrata</taxon>
        <taxon>Euteleostomi</taxon>
        <taxon>Amphibia</taxon>
        <taxon>Batrachia</taxon>
        <taxon>Anura</taxon>
        <taxon>Neobatrachia</taxon>
        <taxon>Ranoidea</taxon>
        <taxon>Ranidae</taxon>
        <taxon>Staurois</taxon>
    </lineage>
</organism>
<feature type="region of interest" description="Disordered" evidence="1">
    <location>
        <begin position="187"/>
        <end position="210"/>
    </location>
</feature>
<evidence type="ECO:0000256" key="1">
    <source>
        <dbReference type="SAM" id="MobiDB-lite"/>
    </source>
</evidence>
<accession>A0ABN9GYR1</accession>
<feature type="compositionally biased region" description="Basic and acidic residues" evidence="1">
    <location>
        <begin position="200"/>
        <end position="210"/>
    </location>
</feature>
<proteinExistence type="predicted"/>